<comment type="caution">
    <text evidence="3">The sequence shown here is derived from an EMBL/GenBank/DDBJ whole genome shotgun (WGS) entry which is preliminary data.</text>
</comment>
<keyword evidence="2" id="KW-0472">Membrane</keyword>
<evidence type="ECO:0000313" key="3">
    <source>
        <dbReference type="EMBL" id="MDO7869084.1"/>
    </source>
</evidence>
<keyword evidence="2" id="KW-1133">Transmembrane helix</keyword>
<gene>
    <name evidence="3" type="ORF">Q5722_11990</name>
</gene>
<dbReference type="Proteomes" id="UP001233314">
    <property type="component" value="Unassembled WGS sequence"/>
</dbReference>
<dbReference type="EMBL" id="JAUQTA010000002">
    <property type="protein sequence ID" value="MDO7869084.1"/>
    <property type="molecule type" value="Genomic_DNA"/>
</dbReference>
<sequence length="177" mass="18620">MAEQPTWRGHRAPVEDAEPAHTAPPARRVRWTLLAGLAAAAAVIGSCAVLTSRLVHHDPATLPDITVGTCLSSTDLARGRTSLQHLDALSCSRLHDAEVFALRTISPGEDLDAVASRCLEAAEDLGVDASALAARHLEVRPLALTDKDPTPGVPVACFVRQQNGAPLRGAVFTGSDR</sequence>
<accession>A0ABT9B445</accession>
<name>A0ABT9B445_9ACTN</name>
<evidence type="ECO:0000313" key="4">
    <source>
        <dbReference type="Proteomes" id="UP001233314"/>
    </source>
</evidence>
<organism evidence="3 4">
    <name type="scientific">Nocardioides jiangxiensis</name>
    <dbReference type="NCBI Taxonomy" id="3064524"/>
    <lineage>
        <taxon>Bacteria</taxon>
        <taxon>Bacillati</taxon>
        <taxon>Actinomycetota</taxon>
        <taxon>Actinomycetes</taxon>
        <taxon>Propionibacteriales</taxon>
        <taxon>Nocardioidaceae</taxon>
        <taxon>Nocardioides</taxon>
    </lineage>
</organism>
<dbReference type="RefSeq" id="WP_305028502.1">
    <property type="nucleotide sequence ID" value="NZ_JAUQTA010000002.1"/>
</dbReference>
<reference evidence="3 4" key="1">
    <citation type="submission" date="2023-07" db="EMBL/GenBank/DDBJ databases">
        <title>Nocardioides sp. nov WY-20 isolated from soil.</title>
        <authorList>
            <person name="Liu B."/>
            <person name="Wan Y."/>
        </authorList>
    </citation>
    <scope>NUCLEOTIDE SEQUENCE [LARGE SCALE GENOMIC DNA]</scope>
    <source>
        <strain evidence="3 4">WY-20</strain>
    </source>
</reference>
<evidence type="ECO:0008006" key="5">
    <source>
        <dbReference type="Google" id="ProtNLM"/>
    </source>
</evidence>
<keyword evidence="2" id="KW-0812">Transmembrane</keyword>
<keyword evidence="4" id="KW-1185">Reference proteome</keyword>
<evidence type="ECO:0000256" key="2">
    <source>
        <dbReference type="SAM" id="Phobius"/>
    </source>
</evidence>
<feature type="region of interest" description="Disordered" evidence="1">
    <location>
        <begin position="1"/>
        <end position="23"/>
    </location>
</feature>
<evidence type="ECO:0000256" key="1">
    <source>
        <dbReference type="SAM" id="MobiDB-lite"/>
    </source>
</evidence>
<feature type="transmembrane region" description="Helical" evidence="2">
    <location>
        <begin position="31"/>
        <end position="50"/>
    </location>
</feature>
<proteinExistence type="predicted"/>
<protein>
    <recommendedName>
        <fullName evidence="5">Septum formation-related domain-containing protein</fullName>
    </recommendedName>
</protein>